<dbReference type="Gene3D" id="3.30.200.20">
    <property type="entry name" value="Phosphorylase Kinase, domain 1"/>
    <property type="match status" value="1"/>
</dbReference>
<dbReference type="Pfam" id="PF13947">
    <property type="entry name" value="GUB_WAK_bind"/>
    <property type="match status" value="1"/>
</dbReference>
<evidence type="ECO:0000256" key="8">
    <source>
        <dbReference type="ARBA" id="ARBA00022840"/>
    </source>
</evidence>
<evidence type="ECO:0000256" key="5">
    <source>
        <dbReference type="ARBA" id="ARBA00022729"/>
    </source>
</evidence>
<dbReference type="AlphaFoldDB" id="A0A7J7M8Q1"/>
<keyword evidence="15" id="KW-0472">Membrane</keyword>
<dbReference type="Gene3D" id="1.10.510.10">
    <property type="entry name" value="Transferase(Phosphotransferase) domain 1"/>
    <property type="match status" value="1"/>
</dbReference>
<evidence type="ECO:0000256" key="1">
    <source>
        <dbReference type="ARBA" id="ARBA00004167"/>
    </source>
</evidence>
<reference evidence="18 19" key="1">
    <citation type="journal article" date="2020" name="IScience">
        <title>Genome Sequencing of the Endangered Kingdonia uniflora (Circaeasteraceae, Ranunculales) Reveals Potential Mechanisms of Evolutionary Specialization.</title>
        <authorList>
            <person name="Sun Y."/>
            <person name="Deng T."/>
            <person name="Zhang A."/>
            <person name="Moore M.J."/>
            <person name="Landis J.B."/>
            <person name="Lin N."/>
            <person name="Zhang H."/>
            <person name="Zhang X."/>
            <person name="Huang J."/>
            <person name="Zhang X."/>
            <person name="Sun H."/>
            <person name="Wang H."/>
        </authorList>
    </citation>
    <scope>NUCLEOTIDE SEQUENCE [LARGE SCALE GENOMIC DNA]</scope>
    <source>
        <strain evidence="18">TB1705</strain>
        <tissue evidence="18">Leaf</tissue>
    </source>
</reference>
<evidence type="ECO:0000313" key="18">
    <source>
        <dbReference type="EMBL" id="KAF6151246.1"/>
    </source>
</evidence>
<keyword evidence="8 13" id="KW-0067">ATP-binding</keyword>
<evidence type="ECO:0000256" key="15">
    <source>
        <dbReference type="SAM" id="Phobius"/>
    </source>
</evidence>
<dbReference type="GO" id="GO:0004674">
    <property type="term" value="F:protein serine/threonine kinase activity"/>
    <property type="evidence" value="ECO:0007669"/>
    <property type="project" value="UniProtKB-KW"/>
</dbReference>
<evidence type="ECO:0000256" key="2">
    <source>
        <dbReference type="ARBA" id="ARBA00012513"/>
    </source>
</evidence>
<evidence type="ECO:0000259" key="17">
    <source>
        <dbReference type="PROSITE" id="PS50011"/>
    </source>
</evidence>
<protein>
    <recommendedName>
        <fullName evidence="2">non-specific serine/threonine protein kinase</fullName>
        <ecNumber evidence="2">2.7.11.1</ecNumber>
    </recommendedName>
</protein>
<evidence type="ECO:0000256" key="7">
    <source>
        <dbReference type="ARBA" id="ARBA00022777"/>
    </source>
</evidence>
<evidence type="ECO:0000256" key="6">
    <source>
        <dbReference type="ARBA" id="ARBA00022741"/>
    </source>
</evidence>
<evidence type="ECO:0000256" key="11">
    <source>
        <dbReference type="ARBA" id="ARBA00047899"/>
    </source>
</evidence>
<comment type="caution">
    <text evidence="18">The sequence shown here is derived from an EMBL/GenBank/DDBJ whole genome shotgun (WGS) entry which is preliminary data.</text>
</comment>
<accession>A0A7J7M8Q1</accession>
<dbReference type="InterPro" id="IPR017441">
    <property type="entry name" value="Protein_kinase_ATP_BS"/>
</dbReference>
<dbReference type="InterPro" id="IPR000719">
    <property type="entry name" value="Prot_kinase_dom"/>
</dbReference>
<dbReference type="GO" id="GO:0005886">
    <property type="term" value="C:plasma membrane"/>
    <property type="evidence" value="ECO:0007669"/>
    <property type="project" value="TreeGrafter"/>
</dbReference>
<feature type="compositionally biased region" description="Polar residues" evidence="14">
    <location>
        <begin position="617"/>
        <end position="639"/>
    </location>
</feature>
<dbReference type="InterPro" id="IPR032872">
    <property type="entry name" value="WAK_assoc_C"/>
</dbReference>
<feature type="compositionally biased region" description="Polar residues" evidence="14">
    <location>
        <begin position="285"/>
        <end position="294"/>
    </location>
</feature>
<dbReference type="InterPro" id="IPR011009">
    <property type="entry name" value="Kinase-like_dom_sf"/>
</dbReference>
<feature type="chain" id="PRO_5029499613" description="non-specific serine/threonine protein kinase" evidence="16">
    <location>
        <begin position="23"/>
        <end position="639"/>
    </location>
</feature>
<comment type="catalytic activity">
    <reaction evidence="12">
        <text>L-seryl-[protein] + ATP = O-phospho-L-seryl-[protein] + ADP + H(+)</text>
        <dbReference type="Rhea" id="RHEA:17989"/>
        <dbReference type="Rhea" id="RHEA-COMP:9863"/>
        <dbReference type="Rhea" id="RHEA-COMP:11604"/>
        <dbReference type="ChEBI" id="CHEBI:15378"/>
        <dbReference type="ChEBI" id="CHEBI:29999"/>
        <dbReference type="ChEBI" id="CHEBI:30616"/>
        <dbReference type="ChEBI" id="CHEBI:83421"/>
        <dbReference type="ChEBI" id="CHEBI:456216"/>
        <dbReference type="EC" id="2.7.11.1"/>
    </reaction>
</comment>
<dbReference type="Pfam" id="PF14380">
    <property type="entry name" value="WAK_assoc"/>
    <property type="match status" value="1"/>
</dbReference>
<evidence type="ECO:0000313" key="19">
    <source>
        <dbReference type="Proteomes" id="UP000541444"/>
    </source>
</evidence>
<dbReference type="CDD" id="cd14066">
    <property type="entry name" value="STKc_IRAK"/>
    <property type="match status" value="1"/>
</dbReference>
<dbReference type="OrthoDB" id="2013833at2759"/>
<dbReference type="GO" id="GO:0030247">
    <property type="term" value="F:polysaccharide binding"/>
    <property type="evidence" value="ECO:0007669"/>
    <property type="project" value="InterPro"/>
</dbReference>
<dbReference type="Proteomes" id="UP000541444">
    <property type="component" value="Unassembled WGS sequence"/>
</dbReference>
<evidence type="ECO:0000256" key="14">
    <source>
        <dbReference type="SAM" id="MobiDB-lite"/>
    </source>
</evidence>
<dbReference type="PROSITE" id="PS50011">
    <property type="entry name" value="PROTEIN_KINASE_DOM"/>
    <property type="match status" value="1"/>
</dbReference>
<dbReference type="SUPFAM" id="SSF56112">
    <property type="entry name" value="Protein kinase-like (PK-like)"/>
    <property type="match status" value="1"/>
</dbReference>
<dbReference type="InterPro" id="IPR025287">
    <property type="entry name" value="WAK_GUB"/>
</dbReference>
<keyword evidence="6 13" id="KW-0547">Nucleotide-binding</keyword>
<dbReference type="Pfam" id="PF07714">
    <property type="entry name" value="PK_Tyr_Ser-Thr"/>
    <property type="match status" value="1"/>
</dbReference>
<sequence>MQIELLWVGAALLFSLIQLCNSSGKCSMPYYCGDDAYSYPFWGNNRPEYCGVTGFNLSCHNSQTQIDINSQTYVVLNISEANPIVTIARSDVWNLGLAGSNCPSEFLNDSAIGVKNSTAYVSGTLNYTLFYGCPFNVSYHSGGFSCSYANGTRNSLYLTADSVRSNQNTSECQGDILIPVSPSSVNLSTSEILQNGFDVKYDALYHSVCLNCTNSGGTCGGSKTSMYEYFVCFPEDKKRDPKVIIIVIVVVGVVAIGVCAYWCWRRMAKQREKKSRNGHMVPFNKGSTVEESSMTGMLGDNSDLPRFSFEMLAIATNDFSFLNRLGQGGFGSVYKGILPGPDGRVIAVKRLSVTSGQGFQEFKNEVTVISKLQHRNLVRLLGYCFEGDEKMLVYEYMPNKSLDFFLFGPVEQRILNWKVCFQIIEGIARGMLYLHRDSRLRVIHRDLKASNVLLDEQLNPKISDFGMARIFGGNELQANTVRVVGTYGYMSPEYAMQGKFSEKSDVFSFGVLLLEIVTGKKNTSYYDYEESLSLLGYTWKLWKEGRVEEIVHPDLSEPCFLTEILRCIQMGLLCVQEFSDDRPNMSSVISMLTSETATLPTPKEPAFTQRKILPNPDLSQSGGKTCSENELTVSLSQGR</sequence>
<dbReference type="InterPro" id="IPR001245">
    <property type="entry name" value="Ser-Thr/Tyr_kinase_cat_dom"/>
</dbReference>
<keyword evidence="9" id="KW-1015">Disulfide bond</keyword>
<comment type="catalytic activity">
    <reaction evidence="11">
        <text>L-threonyl-[protein] + ATP = O-phospho-L-threonyl-[protein] + ADP + H(+)</text>
        <dbReference type="Rhea" id="RHEA:46608"/>
        <dbReference type="Rhea" id="RHEA-COMP:11060"/>
        <dbReference type="Rhea" id="RHEA-COMP:11605"/>
        <dbReference type="ChEBI" id="CHEBI:15378"/>
        <dbReference type="ChEBI" id="CHEBI:30013"/>
        <dbReference type="ChEBI" id="CHEBI:30616"/>
        <dbReference type="ChEBI" id="CHEBI:61977"/>
        <dbReference type="ChEBI" id="CHEBI:456216"/>
        <dbReference type="EC" id="2.7.11.1"/>
    </reaction>
</comment>
<gene>
    <name evidence="18" type="ORF">GIB67_002945</name>
</gene>
<proteinExistence type="predicted"/>
<feature type="transmembrane region" description="Helical" evidence="15">
    <location>
        <begin position="243"/>
        <end position="264"/>
    </location>
</feature>
<keyword evidence="5 16" id="KW-0732">Signal</keyword>
<keyword evidence="7" id="KW-0418">Kinase</keyword>
<keyword evidence="15" id="KW-0812">Transmembrane</keyword>
<keyword evidence="19" id="KW-1185">Reference proteome</keyword>
<keyword evidence="10" id="KW-0325">Glycoprotein</keyword>
<comment type="subcellular location">
    <subcellularLocation>
        <location evidence="1">Membrane</location>
        <topology evidence="1">Single-pass membrane protein</topology>
    </subcellularLocation>
</comment>
<feature type="signal peptide" evidence="16">
    <location>
        <begin position="1"/>
        <end position="22"/>
    </location>
</feature>
<name>A0A7J7M8Q1_9MAGN</name>
<organism evidence="18 19">
    <name type="scientific">Kingdonia uniflora</name>
    <dbReference type="NCBI Taxonomy" id="39325"/>
    <lineage>
        <taxon>Eukaryota</taxon>
        <taxon>Viridiplantae</taxon>
        <taxon>Streptophyta</taxon>
        <taxon>Embryophyta</taxon>
        <taxon>Tracheophyta</taxon>
        <taxon>Spermatophyta</taxon>
        <taxon>Magnoliopsida</taxon>
        <taxon>Ranunculales</taxon>
        <taxon>Circaeasteraceae</taxon>
        <taxon>Kingdonia</taxon>
    </lineage>
</organism>
<feature type="region of interest" description="Disordered" evidence="14">
    <location>
        <begin position="275"/>
        <end position="294"/>
    </location>
</feature>
<evidence type="ECO:0000256" key="3">
    <source>
        <dbReference type="ARBA" id="ARBA00022527"/>
    </source>
</evidence>
<dbReference type="InterPro" id="IPR021820">
    <property type="entry name" value="S-locus_recpt_kinase_C"/>
</dbReference>
<dbReference type="Pfam" id="PF11883">
    <property type="entry name" value="DUF3403"/>
    <property type="match status" value="1"/>
</dbReference>
<dbReference type="SMART" id="SM00220">
    <property type="entry name" value="S_TKc"/>
    <property type="match status" value="1"/>
</dbReference>
<dbReference type="EC" id="2.7.11.1" evidence="2"/>
<feature type="binding site" evidence="13">
    <location>
        <position position="349"/>
    </location>
    <ligand>
        <name>ATP</name>
        <dbReference type="ChEBI" id="CHEBI:30616"/>
    </ligand>
</feature>
<evidence type="ECO:0000256" key="10">
    <source>
        <dbReference type="ARBA" id="ARBA00023180"/>
    </source>
</evidence>
<evidence type="ECO:0000256" key="16">
    <source>
        <dbReference type="SAM" id="SignalP"/>
    </source>
</evidence>
<keyword evidence="3" id="KW-0723">Serine/threonine-protein kinase</keyword>
<dbReference type="PROSITE" id="PS00107">
    <property type="entry name" value="PROTEIN_KINASE_ATP"/>
    <property type="match status" value="1"/>
</dbReference>
<evidence type="ECO:0000256" key="13">
    <source>
        <dbReference type="PROSITE-ProRule" id="PRU10141"/>
    </source>
</evidence>
<dbReference type="PROSITE" id="PS00108">
    <property type="entry name" value="PROTEIN_KINASE_ST"/>
    <property type="match status" value="1"/>
</dbReference>
<feature type="region of interest" description="Disordered" evidence="14">
    <location>
        <begin position="613"/>
        <end position="639"/>
    </location>
</feature>
<evidence type="ECO:0000256" key="4">
    <source>
        <dbReference type="ARBA" id="ARBA00022679"/>
    </source>
</evidence>
<keyword evidence="15" id="KW-1133">Transmembrane helix</keyword>
<dbReference type="InterPro" id="IPR008271">
    <property type="entry name" value="Ser/Thr_kinase_AS"/>
</dbReference>
<dbReference type="GO" id="GO:0005524">
    <property type="term" value="F:ATP binding"/>
    <property type="evidence" value="ECO:0007669"/>
    <property type="project" value="UniProtKB-UniRule"/>
</dbReference>
<evidence type="ECO:0000256" key="9">
    <source>
        <dbReference type="ARBA" id="ARBA00023157"/>
    </source>
</evidence>
<evidence type="ECO:0000256" key="12">
    <source>
        <dbReference type="ARBA" id="ARBA00048679"/>
    </source>
</evidence>
<dbReference type="FunFam" id="1.10.510.10:FF:000060">
    <property type="entry name" value="G-type lectin S-receptor-like serine/threonine-protein kinase"/>
    <property type="match status" value="1"/>
</dbReference>
<dbReference type="EMBL" id="JACGCM010001701">
    <property type="protein sequence ID" value="KAF6151246.1"/>
    <property type="molecule type" value="Genomic_DNA"/>
</dbReference>
<keyword evidence="4" id="KW-0808">Transferase</keyword>
<dbReference type="PANTHER" id="PTHR27002:SF1082">
    <property type="entry name" value="OS06G0693000 PROTEIN"/>
    <property type="match status" value="1"/>
</dbReference>
<dbReference type="FunFam" id="3.30.200.20:FF:000195">
    <property type="entry name" value="G-type lectin S-receptor-like serine/threonine-protein kinase"/>
    <property type="match status" value="1"/>
</dbReference>
<dbReference type="PANTHER" id="PTHR27002">
    <property type="entry name" value="RECEPTOR-LIKE SERINE/THREONINE-PROTEIN KINASE SD1-8"/>
    <property type="match status" value="1"/>
</dbReference>
<feature type="domain" description="Protein kinase" evidence="17">
    <location>
        <begin position="319"/>
        <end position="607"/>
    </location>
</feature>